<proteinExistence type="predicted"/>
<sequence length="103" mass="11447">MSHHQVARFTGGTKLDVPSSGGAYYRWLAINVPSSGGSCYRSLAIGCPIIRWRAPPVARNWMSHHQAARTIGGFQFDVPSLGGVYYRWLALECFYQAVRITNS</sequence>
<dbReference type="AlphaFoldDB" id="A0A4Y2JXB4"/>
<organism evidence="1 2">
    <name type="scientific">Araneus ventricosus</name>
    <name type="common">Orbweaver spider</name>
    <name type="synonym">Epeira ventricosa</name>
    <dbReference type="NCBI Taxonomy" id="182803"/>
    <lineage>
        <taxon>Eukaryota</taxon>
        <taxon>Metazoa</taxon>
        <taxon>Ecdysozoa</taxon>
        <taxon>Arthropoda</taxon>
        <taxon>Chelicerata</taxon>
        <taxon>Arachnida</taxon>
        <taxon>Araneae</taxon>
        <taxon>Araneomorphae</taxon>
        <taxon>Entelegynae</taxon>
        <taxon>Araneoidea</taxon>
        <taxon>Araneidae</taxon>
        <taxon>Araneus</taxon>
    </lineage>
</organism>
<name>A0A4Y2JXB4_ARAVE</name>
<gene>
    <name evidence="1" type="ORF">AVEN_80811_1</name>
</gene>
<accession>A0A4Y2JXB4</accession>
<dbReference type="EMBL" id="BGPR01112028">
    <property type="protein sequence ID" value="GBM93902.1"/>
    <property type="molecule type" value="Genomic_DNA"/>
</dbReference>
<comment type="caution">
    <text evidence="1">The sequence shown here is derived from an EMBL/GenBank/DDBJ whole genome shotgun (WGS) entry which is preliminary data.</text>
</comment>
<evidence type="ECO:0000313" key="1">
    <source>
        <dbReference type="EMBL" id="GBM93902.1"/>
    </source>
</evidence>
<evidence type="ECO:0000313" key="2">
    <source>
        <dbReference type="Proteomes" id="UP000499080"/>
    </source>
</evidence>
<reference evidence="1 2" key="1">
    <citation type="journal article" date="2019" name="Sci. Rep.">
        <title>Orb-weaving spider Araneus ventricosus genome elucidates the spidroin gene catalogue.</title>
        <authorList>
            <person name="Kono N."/>
            <person name="Nakamura H."/>
            <person name="Ohtoshi R."/>
            <person name="Moran D.A.P."/>
            <person name="Shinohara A."/>
            <person name="Yoshida Y."/>
            <person name="Fujiwara M."/>
            <person name="Mori M."/>
            <person name="Tomita M."/>
            <person name="Arakawa K."/>
        </authorList>
    </citation>
    <scope>NUCLEOTIDE SEQUENCE [LARGE SCALE GENOMIC DNA]</scope>
</reference>
<dbReference type="Proteomes" id="UP000499080">
    <property type="component" value="Unassembled WGS sequence"/>
</dbReference>
<keyword evidence="2" id="KW-1185">Reference proteome</keyword>
<protein>
    <submittedName>
        <fullName evidence="1">Uncharacterized protein</fullName>
    </submittedName>
</protein>